<evidence type="ECO:0000313" key="3">
    <source>
        <dbReference type="Proteomes" id="UP000033188"/>
    </source>
</evidence>
<feature type="region of interest" description="Disordered" evidence="1">
    <location>
        <begin position="190"/>
        <end position="222"/>
    </location>
</feature>
<sequence length="391" mass="43156">MCVDVTIQTPSLHLSSVRLSTLCTANFIRRFLLPHRLRVLSAEDFSYDGYTFSLSSDEGLYLQVRRVQTDVSCIEDAKGTMVCYDFVTVRMDVTDPGYLKDGSRLCERTMAALDRLPACAAVLSFGGDATESDVASVRADLCTADCAVTVMEPSVSTYNCSGKQESALLDASSLLSAVNEILETGRLPEPTAIAAPPDADDVVHGRSSRAHDEGKRRKVLSSEGEEIHIPDEFEHFLKHKELLFKAHRTLSNEKNRKLETIRNVMNELSKAAVHFVPEENFVQKLRHGVDMLLFRALTSRGNRATSTGPQDSGTEYVVSAMKGTLVPPEKMFDMFRSACEHLGAECPVFVLSATSARSPRQNAHSKELGRFSILMCSRSMQDPLSETSICM</sequence>
<gene>
    <name evidence="2" type="ORF">BBBOND_0404090</name>
</gene>
<organism evidence="2 3">
    <name type="scientific">Babesia bigemina</name>
    <dbReference type="NCBI Taxonomy" id="5866"/>
    <lineage>
        <taxon>Eukaryota</taxon>
        <taxon>Sar</taxon>
        <taxon>Alveolata</taxon>
        <taxon>Apicomplexa</taxon>
        <taxon>Aconoidasida</taxon>
        <taxon>Piroplasmida</taxon>
        <taxon>Babesiidae</taxon>
        <taxon>Babesia</taxon>
    </lineage>
</organism>
<dbReference type="AlphaFoldDB" id="A0A061DB63"/>
<protein>
    <submittedName>
        <fullName evidence="2">Uncharacterized protein</fullName>
    </submittedName>
</protein>
<dbReference type="EMBL" id="LK391711">
    <property type="protein sequence ID" value="CDR97921.1"/>
    <property type="molecule type" value="Genomic_DNA"/>
</dbReference>
<name>A0A061DB63_BABBI</name>
<reference evidence="3" key="1">
    <citation type="journal article" date="2014" name="Nucleic Acids Res.">
        <title>The evolutionary dynamics of variant antigen genes in Babesia reveal a history of genomic innovation underlying host-parasite interaction.</title>
        <authorList>
            <person name="Jackson A.P."/>
            <person name="Otto T.D."/>
            <person name="Darby A."/>
            <person name="Ramaprasad A."/>
            <person name="Xia D."/>
            <person name="Echaide I.E."/>
            <person name="Farber M."/>
            <person name="Gahlot S."/>
            <person name="Gamble J."/>
            <person name="Gupta D."/>
            <person name="Gupta Y."/>
            <person name="Jackson L."/>
            <person name="Malandrin L."/>
            <person name="Malas T.B."/>
            <person name="Moussa E."/>
            <person name="Nair M."/>
            <person name="Reid A.J."/>
            <person name="Sanders M."/>
            <person name="Sharma J."/>
            <person name="Tracey A."/>
            <person name="Quail M.A."/>
            <person name="Weir W."/>
            <person name="Wastling J.M."/>
            <person name="Hall N."/>
            <person name="Willadsen P."/>
            <person name="Lingelbach K."/>
            <person name="Shiels B."/>
            <person name="Tait A."/>
            <person name="Berriman M."/>
            <person name="Allred D.R."/>
            <person name="Pain A."/>
        </authorList>
    </citation>
    <scope>NUCLEOTIDE SEQUENCE [LARGE SCALE GENOMIC DNA]</scope>
    <source>
        <strain evidence="3">Bond</strain>
    </source>
</reference>
<proteinExistence type="predicted"/>
<dbReference type="OrthoDB" id="365957at2759"/>
<dbReference type="GeneID" id="24566462"/>
<dbReference type="VEuPathDB" id="PiroplasmaDB:BBBOND_0404090"/>
<evidence type="ECO:0000313" key="2">
    <source>
        <dbReference type="EMBL" id="CDR97921.1"/>
    </source>
</evidence>
<accession>A0A061DB63</accession>
<keyword evidence="3" id="KW-1185">Reference proteome</keyword>
<feature type="compositionally biased region" description="Basic and acidic residues" evidence="1">
    <location>
        <begin position="201"/>
        <end position="215"/>
    </location>
</feature>
<dbReference type="Proteomes" id="UP000033188">
    <property type="component" value="Chromosome 5"/>
</dbReference>
<dbReference type="KEGG" id="bbig:BBBOND_0404090"/>
<dbReference type="RefSeq" id="XP_012770107.1">
    <property type="nucleotide sequence ID" value="XM_012914653.1"/>
</dbReference>
<evidence type="ECO:0000256" key="1">
    <source>
        <dbReference type="SAM" id="MobiDB-lite"/>
    </source>
</evidence>
<dbReference type="OMA" id="NINCKFM"/>